<proteinExistence type="predicted"/>
<dbReference type="Proteomes" id="UP001060085">
    <property type="component" value="Linkage Group LG07"/>
</dbReference>
<sequence length="430" mass="46663">MDEIVQIVSKDFGRTLGSTSDASRGIPQPDISAVGDSSQLTKEIRSAAYVLSMDRNLLFTDKSVLNIVEYKLCQIVKNCHGGLLSSFGVVEPYMPDRVLRQLRQRQDVPVSSVIRSIDSYRLAMDKSYVQVINHCVDIDIMRIIDMAPSACTLRFMVWYQCHSHHQIQNPERLLDDVDFPLLAQPHPVVVMDTLDPFVADKDTNDVSLTLALGRYRDISDYESNFVNYMADRNNNGIGNSVTAVTPVAGATAKPIWMKQAEEAKLKSEAEKAAAAKAAFEATFKNVDSSNTSGAAAGASDEEEDEDAEERERRWLAQKPIGPVDPNKCTAAGAGIAGGTACAAATFIMVTKDADGRKIPNGGAQVKVRVSPGVGVGGSDQDGIVKDLGDGTYSITYVVPKRGNYMVHVECNEKAIMGSPFPVFFSSGILK</sequence>
<accession>A0ACC0A0S9</accession>
<protein>
    <submittedName>
        <fullName evidence="1">Uncharacterized protein</fullName>
    </submittedName>
</protein>
<gene>
    <name evidence="1" type="ORF">M9H77_31322</name>
</gene>
<organism evidence="1 2">
    <name type="scientific">Catharanthus roseus</name>
    <name type="common">Madagascar periwinkle</name>
    <name type="synonym">Vinca rosea</name>
    <dbReference type="NCBI Taxonomy" id="4058"/>
    <lineage>
        <taxon>Eukaryota</taxon>
        <taxon>Viridiplantae</taxon>
        <taxon>Streptophyta</taxon>
        <taxon>Embryophyta</taxon>
        <taxon>Tracheophyta</taxon>
        <taxon>Spermatophyta</taxon>
        <taxon>Magnoliopsida</taxon>
        <taxon>eudicotyledons</taxon>
        <taxon>Gunneridae</taxon>
        <taxon>Pentapetalae</taxon>
        <taxon>asterids</taxon>
        <taxon>lamiids</taxon>
        <taxon>Gentianales</taxon>
        <taxon>Apocynaceae</taxon>
        <taxon>Rauvolfioideae</taxon>
        <taxon>Vinceae</taxon>
        <taxon>Catharanthinae</taxon>
        <taxon>Catharanthus</taxon>
    </lineage>
</organism>
<keyword evidence="2" id="KW-1185">Reference proteome</keyword>
<evidence type="ECO:0000313" key="2">
    <source>
        <dbReference type="Proteomes" id="UP001060085"/>
    </source>
</evidence>
<evidence type="ECO:0000313" key="1">
    <source>
        <dbReference type="EMBL" id="KAI5654135.1"/>
    </source>
</evidence>
<name>A0ACC0A0S9_CATRO</name>
<reference evidence="2" key="1">
    <citation type="journal article" date="2023" name="Nat. Plants">
        <title>Single-cell RNA sequencing provides a high-resolution roadmap for understanding the multicellular compartmentation of specialized metabolism.</title>
        <authorList>
            <person name="Sun S."/>
            <person name="Shen X."/>
            <person name="Li Y."/>
            <person name="Li Y."/>
            <person name="Wang S."/>
            <person name="Li R."/>
            <person name="Zhang H."/>
            <person name="Shen G."/>
            <person name="Guo B."/>
            <person name="Wei J."/>
            <person name="Xu J."/>
            <person name="St-Pierre B."/>
            <person name="Chen S."/>
            <person name="Sun C."/>
        </authorList>
    </citation>
    <scope>NUCLEOTIDE SEQUENCE [LARGE SCALE GENOMIC DNA]</scope>
</reference>
<dbReference type="EMBL" id="CM044707">
    <property type="protein sequence ID" value="KAI5654135.1"/>
    <property type="molecule type" value="Genomic_DNA"/>
</dbReference>
<comment type="caution">
    <text evidence="1">The sequence shown here is derived from an EMBL/GenBank/DDBJ whole genome shotgun (WGS) entry which is preliminary data.</text>
</comment>